<evidence type="ECO:0000256" key="1">
    <source>
        <dbReference type="SAM" id="MobiDB-lite"/>
    </source>
</evidence>
<name>A0ABR0XSH3_REHGL</name>
<dbReference type="EMBL" id="JABTTQ020000002">
    <property type="protein sequence ID" value="KAK6162122.1"/>
    <property type="molecule type" value="Genomic_DNA"/>
</dbReference>
<sequence length="228" mass="25382">MEEEEHEINGLRNGRRRKKSSVGISCCFSGTTQHHRGASFDAAASSSSSPISHRRSTSAWLPEIKGKRLNFISRMARHRRHASADFSYDPLSYALNFDDDASSSYDEFHAMNFSARLPLSPPTRTRFDHQLPRMPPITRSPPQDAYGTDSAAAGNDELRRGFEALSVSMNRPAAGEISNVAGQRRNKSTEMSAAVAEVKRSLEAEEKIANYAQFYSRSICCASYTLIR</sequence>
<reference evidence="2 3" key="1">
    <citation type="journal article" date="2021" name="Comput. Struct. Biotechnol. J.">
        <title>De novo genome assembly of the potent medicinal plant Rehmannia glutinosa using nanopore technology.</title>
        <authorList>
            <person name="Ma L."/>
            <person name="Dong C."/>
            <person name="Song C."/>
            <person name="Wang X."/>
            <person name="Zheng X."/>
            <person name="Niu Y."/>
            <person name="Chen S."/>
            <person name="Feng W."/>
        </authorList>
    </citation>
    <scope>NUCLEOTIDE SEQUENCE [LARGE SCALE GENOMIC DNA]</scope>
    <source>
        <strain evidence="2">DH-2019</strain>
    </source>
</reference>
<dbReference type="PANTHER" id="PTHR33168">
    <property type="entry name" value="STRESS INDUCED PROTEIN-RELATED"/>
    <property type="match status" value="1"/>
</dbReference>
<protein>
    <submittedName>
        <fullName evidence="2">Uncharacterized protein</fullName>
    </submittedName>
</protein>
<feature type="region of interest" description="Disordered" evidence="1">
    <location>
        <begin position="40"/>
        <end position="59"/>
    </location>
</feature>
<accession>A0ABR0XSH3</accession>
<gene>
    <name evidence="2" type="ORF">DH2020_001963</name>
</gene>
<evidence type="ECO:0000313" key="2">
    <source>
        <dbReference type="EMBL" id="KAK6162122.1"/>
    </source>
</evidence>
<organism evidence="2 3">
    <name type="scientific">Rehmannia glutinosa</name>
    <name type="common">Chinese foxglove</name>
    <dbReference type="NCBI Taxonomy" id="99300"/>
    <lineage>
        <taxon>Eukaryota</taxon>
        <taxon>Viridiplantae</taxon>
        <taxon>Streptophyta</taxon>
        <taxon>Embryophyta</taxon>
        <taxon>Tracheophyta</taxon>
        <taxon>Spermatophyta</taxon>
        <taxon>Magnoliopsida</taxon>
        <taxon>eudicotyledons</taxon>
        <taxon>Gunneridae</taxon>
        <taxon>Pentapetalae</taxon>
        <taxon>asterids</taxon>
        <taxon>lamiids</taxon>
        <taxon>Lamiales</taxon>
        <taxon>Orobanchaceae</taxon>
        <taxon>Rehmannieae</taxon>
        <taxon>Rehmannia</taxon>
    </lineage>
</organism>
<comment type="caution">
    <text evidence="2">The sequence shown here is derived from an EMBL/GenBank/DDBJ whole genome shotgun (WGS) entry which is preliminary data.</text>
</comment>
<feature type="compositionally biased region" description="Low complexity" evidence="1">
    <location>
        <begin position="40"/>
        <end position="51"/>
    </location>
</feature>
<keyword evidence="3" id="KW-1185">Reference proteome</keyword>
<proteinExistence type="predicted"/>
<dbReference type="Proteomes" id="UP001318860">
    <property type="component" value="Unassembled WGS sequence"/>
</dbReference>
<evidence type="ECO:0000313" key="3">
    <source>
        <dbReference type="Proteomes" id="UP001318860"/>
    </source>
</evidence>